<keyword evidence="6" id="KW-1185">Reference proteome</keyword>
<gene>
    <name evidence="5" type="ORF">D5H75_13935</name>
</gene>
<evidence type="ECO:0000313" key="5">
    <source>
        <dbReference type="EMBL" id="RJL32608.1"/>
    </source>
</evidence>
<feature type="region of interest" description="Disordered" evidence="1">
    <location>
        <begin position="1"/>
        <end position="32"/>
    </location>
</feature>
<evidence type="ECO:0008006" key="7">
    <source>
        <dbReference type="Google" id="ProtNLM"/>
    </source>
</evidence>
<feature type="compositionally biased region" description="Gly residues" evidence="1">
    <location>
        <begin position="395"/>
        <end position="424"/>
    </location>
</feature>
<dbReference type="InterPro" id="IPR029024">
    <property type="entry name" value="TerB-like"/>
</dbReference>
<evidence type="ECO:0000313" key="6">
    <source>
        <dbReference type="Proteomes" id="UP000265768"/>
    </source>
</evidence>
<feature type="compositionally biased region" description="Gly residues" evidence="1">
    <location>
        <begin position="728"/>
        <end position="749"/>
    </location>
</feature>
<dbReference type="AlphaFoldDB" id="A0A3A4ARW7"/>
<dbReference type="OrthoDB" id="227636at2"/>
<dbReference type="InterPro" id="IPR028932">
    <property type="entry name" value="TerB-C"/>
</dbReference>
<evidence type="ECO:0000259" key="3">
    <source>
        <dbReference type="Pfam" id="PF13208"/>
    </source>
</evidence>
<organism evidence="5 6">
    <name type="scientific">Bailinhaonella thermotolerans</name>
    <dbReference type="NCBI Taxonomy" id="1070861"/>
    <lineage>
        <taxon>Bacteria</taxon>
        <taxon>Bacillati</taxon>
        <taxon>Actinomycetota</taxon>
        <taxon>Actinomycetes</taxon>
        <taxon>Streptosporangiales</taxon>
        <taxon>Streptosporangiaceae</taxon>
        <taxon>Bailinhaonella</taxon>
    </lineage>
</organism>
<feature type="compositionally biased region" description="Low complexity" evidence="1">
    <location>
        <begin position="619"/>
        <end position="636"/>
    </location>
</feature>
<feature type="domain" description="TerB N-terminal" evidence="3">
    <location>
        <begin position="41"/>
        <end position="236"/>
    </location>
</feature>
<name>A0A3A4ARW7_9ACTN</name>
<dbReference type="Pfam" id="PF05099">
    <property type="entry name" value="TerB"/>
    <property type="match status" value="1"/>
</dbReference>
<feature type="region of interest" description="Disordered" evidence="1">
    <location>
        <begin position="378"/>
        <end position="428"/>
    </location>
</feature>
<feature type="domain" description="TerB-C" evidence="4">
    <location>
        <begin position="860"/>
        <end position="977"/>
    </location>
</feature>
<evidence type="ECO:0000256" key="1">
    <source>
        <dbReference type="SAM" id="MobiDB-lite"/>
    </source>
</evidence>
<dbReference type="InterPro" id="IPR025266">
    <property type="entry name" value="TerB_N"/>
</dbReference>
<sequence>MGGFSGSHGVPARRGRHAAPSPVDPGRAGAEGPWQAPGAGINLFGWNIIGGLLYVGQGLPSAARNMVEPALIDPRLPVDTSAPDWAGEGLGYYPSYDTIPPATRAAYLAWLSDGRRYPRAPLGYVFLYFYGLERRVLHDLLQDPAAATYELPIIHEEIQRLLSVYGGHAAFREYAGRFERVLHLLSGNPPEPAAGTPPPLGLRAGLGMFAARETPVPADWALAWIRSHPDYRPRTPMTRCAAEFAALFRVRYGERHGDGLVVRPGRGEVPLGYRPASAGFHGLAEITLPGVPDVFTSPAATRRLATLADECTAELEAYSRYLGKAPGARESVQARALLPAELLDEESGAAGRALRWARERLGDREMALAPAEEFAALLTDTPPSPPSPPSPYGREGAGSPGGAAGAEPGDGGEPGGGGAGGAAASGGRAKPAKKDVIALAHLFSRVGIGMEPDPRLGGPVQAGGVMVLFADAGGPTAAPSDAYRAAALLLHLAAAVSAADGETSQAEQRHLSEHLERALHLTQGERRRLQAHLRWLIATDVKLSGLSKRVAAVDREQRALLGEFLAGVAAADGRIAPEEVASLTRIYRLLGLDPAEVEAALGAVAPKPRRSRSRRRDAAGPAAPGSPAPGSAAPGSEGPGSEGPGPEGSVPAGGPVVVRRASPEPGFALPRPPAGDPPLAGDGSRGLQSEGASAPGHEESDPAGPGAAAPELAAPGPAVPGPAVPGAAGPGLSPGAGADPGFGSGGPGSPGAAVRHRRGDSAAVPEGAGAPGDAAGAPVNGAFAVRRSRDLADAVAGALDPARPDPAEPGAEGRTSPDRSSPARTSHERTSQGRVGAEDAAAEDAAAPGGRGPEAGGLPAVRLDPAVIAAKLAETARVGNLLLEIFEEDARPASPAPPPPAAAAPVAGLDGGHSGLVRELARFGEVSRGEFEELAARWGLLPEGAIDRVNQAALDLRDEPLLEGDDPIRVNTELLGEMLR</sequence>
<comment type="caution">
    <text evidence="5">The sequence shown here is derived from an EMBL/GenBank/DDBJ whole genome shotgun (WGS) entry which is preliminary data.</text>
</comment>
<evidence type="ECO:0000259" key="2">
    <source>
        <dbReference type="Pfam" id="PF05099"/>
    </source>
</evidence>
<dbReference type="SUPFAM" id="SSF158682">
    <property type="entry name" value="TerB-like"/>
    <property type="match status" value="1"/>
</dbReference>
<feature type="compositionally biased region" description="Low complexity" evidence="1">
    <location>
        <begin position="702"/>
        <end position="716"/>
    </location>
</feature>
<feature type="domain" description="Co-chaperone DjlA N-terminal" evidence="2">
    <location>
        <begin position="490"/>
        <end position="600"/>
    </location>
</feature>
<dbReference type="Pfam" id="PF15615">
    <property type="entry name" value="TerB_C"/>
    <property type="match status" value="1"/>
</dbReference>
<accession>A0A3A4ARW7</accession>
<dbReference type="CDD" id="cd07176">
    <property type="entry name" value="terB"/>
    <property type="match status" value="1"/>
</dbReference>
<evidence type="ECO:0000259" key="4">
    <source>
        <dbReference type="Pfam" id="PF15615"/>
    </source>
</evidence>
<dbReference type="Gene3D" id="1.10.3680.10">
    <property type="entry name" value="TerB-like"/>
    <property type="match status" value="1"/>
</dbReference>
<reference evidence="5 6" key="1">
    <citation type="submission" date="2018-09" db="EMBL/GenBank/DDBJ databases">
        <title>YIM 75507 draft genome.</title>
        <authorList>
            <person name="Tang S."/>
            <person name="Feng Y."/>
        </authorList>
    </citation>
    <scope>NUCLEOTIDE SEQUENCE [LARGE SCALE GENOMIC DNA]</scope>
    <source>
        <strain evidence="5 6">YIM 75507</strain>
    </source>
</reference>
<feature type="compositionally biased region" description="Low complexity" evidence="1">
    <location>
        <begin position="762"/>
        <end position="778"/>
    </location>
</feature>
<feature type="region of interest" description="Disordered" evidence="1">
    <location>
        <begin position="603"/>
        <end position="778"/>
    </location>
</feature>
<dbReference type="Proteomes" id="UP000265768">
    <property type="component" value="Unassembled WGS sequence"/>
</dbReference>
<dbReference type="InterPro" id="IPR007791">
    <property type="entry name" value="DjlA_N"/>
</dbReference>
<feature type="compositionally biased region" description="Pro residues" evidence="1">
    <location>
        <begin position="382"/>
        <end position="391"/>
    </location>
</feature>
<feature type="region of interest" description="Disordered" evidence="1">
    <location>
        <begin position="794"/>
        <end position="857"/>
    </location>
</feature>
<proteinExistence type="predicted"/>
<protein>
    <recommendedName>
        <fullName evidence="7">Tellurite resistance protein TerB</fullName>
    </recommendedName>
</protein>
<dbReference type="RefSeq" id="WP_119926857.1">
    <property type="nucleotide sequence ID" value="NZ_QZEY01000004.1"/>
</dbReference>
<dbReference type="Pfam" id="PF13208">
    <property type="entry name" value="TerB_N"/>
    <property type="match status" value="1"/>
</dbReference>
<dbReference type="EMBL" id="QZEY01000004">
    <property type="protein sequence ID" value="RJL32608.1"/>
    <property type="molecule type" value="Genomic_DNA"/>
</dbReference>
<feature type="compositionally biased region" description="Low complexity" evidence="1">
    <location>
        <begin position="647"/>
        <end position="660"/>
    </location>
</feature>
<feature type="compositionally biased region" description="Gly residues" evidence="1">
    <location>
        <begin position="637"/>
        <end position="646"/>
    </location>
</feature>